<organism evidence="2 3">
    <name type="scientific">Desulfomicrobium apsheronum</name>
    <dbReference type="NCBI Taxonomy" id="52560"/>
    <lineage>
        <taxon>Bacteria</taxon>
        <taxon>Pseudomonadati</taxon>
        <taxon>Thermodesulfobacteriota</taxon>
        <taxon>Desulfovibrionia</taxon>
        <taxon>Desulfovibrionales</taxon>
        <taxon>Desulfomicrobiaceae</taxon>
        <taxon>Desulfomicrobium</taxon>
    </lineage>
</organism>
<dbReference type="Pfam" id="PF13692">
    <property type="entry name" value="Glyco_trans_1_4"/>
    <property type="match status" value="1"/>
</dbReference>
<feature type="domain" description="Glycosyltransferase subfamily 4-like N-terminal" evidence="1">
    <location>
        <begin position="14"/>
        <end position="195"/>
    </location>
</feature>
<keyword evidence="3" id="KW-1185">Reference proteome</keyword>
<dbReference type="InterPro" id="IPR050194">
    <property type="entry name" value="Glycosyltransferase_grp1"/>
</dbReference>
<dbReference type="Gene3D" id="3.40.50.2000">
    <property type="entry name" value="Glycogen Phosphorylase B"/>
    <property type="match status" value="2"/>
</dbReference>
<dbReference type="STRING" id="52560.SAMN04488082_10573"/>
<dbReference type="EMBL" id="FORX01000005">
    <property type="protein sequence ID" value="SFJ65485.1"/>
    <property type="molecule type" value="Genomic_DNA"/>
</dbReference>
<sequence length="408" mass="45213">MRILHILSQMPDYTGSGKYVQEMIRQGRINGHEPFLIAGVSADFELPESLIRHEFCRLVRFEGQDIGFPIMGMSDVMPYPSTVCSALTKLQIIEYRMAFARVIGSAIADFAPDVIHSNHLWLASAVAREVAPQVPLVTTCHGSCLRQHRLCPELGDSLKGALRGIDRIIALFGQQKTDIVELLGIDPDRVDVISGGYNELCFYAEEDESDADAVQFLYAGKLDSSKGVPWLLRSLKSVEAPWHLHLVGAGSGPEKDLCLELAASHGQRVTVHGVLSHEALGGLMRRCAVFVLPSFFEGLPLVLLEAMACGCRIVTTDLPGAKELFAVPHPSMVRMVELPDLETVDRPYRADEPLLEQRLAEALRASMADVMNKVEPDQDYIRKITGSYTWEGIFARVEAVYRQALEDR</sequence>
<dbReference type="RefSeq" id="WP_092373502.1">
    <property type="nucleotide sequence ID" value="NZ_FORX01000005.1"/>
</dbReference>
<keyword evidence="2" id="KW-0808">Transferase</keyword>
<reference evidence="3" key="1">
    <citation type="submission" date="2016-10" db="EMBL/GenBank/DDBJ databases">
        <authorList>
            <person name="Varghese N."/>
            <person name="Submissions S."/>
        </authorList>
    </citation>
    <scope>NUCLEOTIDE SEQUENCE [LARGE SCALE GENOMIC DNA]</scope>
    <source>
        <strain evidence="3">DSM 5918</strain>
    </source>
</reference>
<dbReference type="SUPFAM" id="SSF53756">
    <property type="entry name" value="UDP-Glycosyltransferase/glycogen phosphorylase"/>
    <property type="match status" value="1"/>
</dbReference>
<evidence type="ECO:0000313" key="3">
    <source>
        <dbReference type="Proteomes" id="UP000198635"/>
    </source>
</evidence>
<dbReference type="Pfam" id="PF13579">
    <property type="entry name" value="Glyco_trans_4_4"/>
    <property type="match status" value="1"/>
</dbReference>
<protein>
    <submittedName>
        <fullName evidence="2">Glycosyltransferase involved in cell wall bisynthesis</fullName>
    </submittedName>
</protein>
<accession>A0A1I3T3F1</accession>
<dbReference type="AlphaFoldDB" id="A0A1I3T3F1"/>
<dbReference type="Proteomes" id="UP000198635">
    <property type="component" value="Unassembled WGS sequence"/>
</dbReference>
<proteinExistence type="predicted"/>
<evidence type="ECO:0000313" key="2">
    <source>
        <dbReference type="EMBL" id="SFJ65485.1"/>
    </source>
</evidence>
<dbReference type="PANTHER" id="PTHR45947">
    <property type="entry name" value="SULFOQUINOVOSYL TRANSFERASE SQD2"/>
    <property type="match status" value="1"/>
</dbReference>
<dbReference type="CDD" id="cd03801">
    <property type="entry name" value="GT4_PimA-like"/>
    <property type="match status" value="1"/>
</dbReference>
<dbReference type="OrthoDB" id="9775208at2"/>
<name>A0A1I3T3F1_9BACT</name>
<dbReference type="GO" id="GO:0016757">
    <property type="term" value="F:glycosyltransferase activity"/>
    <property type="evidence" value="ECO:0007669"/>
    <property type="project" value="TreeGrafter"/>
</dbReference>
<dbReference type="PANTHER" id="PTHR45947:SF13">
    <property type="entry name" value="TRANSFERASE"/>
    <property type="match status" value="1"/>
</dbReference>
<evidence type="ECO:0000259" key="1">
    <source>
        <dbReference type="Pfam" id="PF13579"/>
    </source>
</evidence>
<gene>
    <name evidence="2" type="ORF">SAMN04488082_10573</name>
</gene>
<dbReference type="InterPro" id="IPR028098">
    <property type="entry name" value="Glyco_trans_4-like_N"/>
</dbReference>